<dbReference type="Gene3D" id="3.30.420.10">
    <property type="entry name" value="Ribonuclease H-like superfamily/Ribonuclease H"/>
    <property type="match status" value="1"/>
</dbReference>
<dbReference type="PROSITE" id="PS50822">
    <property type="entry name" value="PIWI"/>
    <property type="match status" value="1"/>
</dbReference>
<evidence type="ECO:0000259" key="1">
    <source>
        <dbReference type="PROSITE" id="PS50822"/>
    </source>
</evidence>
<dbReference type="SUPFAM" id="SSF53098">
    <property type="entry name" value="Ribonuclease H-like"/>
    <property type="match status" value="1"/>
</dbReference>
<dbReference type="Proteomes" id="UP001196413">
    <property type="component" value="Unassembled WGS sequence"/>
</dbReference>
<dbReference type="EMBL" id="JAHQIW010007340">
    <property type="protein sequence ID" value="KAJ1373700.1"/>
    <property type="molecule type" value="Genomic_DNA"/>
</dbReference>
<evidence type="ECO:0000313" key="3">
    <source>
        <dbReference type="Proteomes" id="UP001196413"/>
    </source>
</evidence>
<reference evidence="2" key="1">
    <citation type="submission" date="2021-06" db="EMBL/GenBank/DDBJ databases">
        <title>Parelaphostrongylus tenuis whole genome reference sequence.</title>
        <authorList>
            <person name="Garwood T.J."/>
            <person name="Larsen P.A."/>
            <person name="Fountain-Jones N.M."/>
            <person name="Garbe J.R."/>
            <person name="Macchietto M.G."/>
            <person name="Kania S.A."/>
            <person name="Gerhold R.W."/>
            <person name="Richards J.E."/>
            <person name="Wolf T.M."/>
        </authorList>
    </citation>
    <scope>NUCLEOTIDE SEQUENCE</scope>
    <source>
        <strain evidence="2">MNPRO001-30</strain>
        <tissue evidence="2">Meninges</tissue>
    </source>
</reference>
<dbReference type="GO" id="GO:0003676">
    <property type="term" value="F:nucleic acid binding"/>
    <property type="evidence" value="ECO:0007669"/>
    <property type="project" value="InterPro"/>
</dbReference>
<dbReference type="Pfam" id="PF02171">
    <property type="entry name" value="Piwi"/>
    <property type="match status" value="2"/>
</dbReference>
<dbReference type="InterPro" id="IPR003165">
    <property type="entry name" value="Piwi"/>
</dbReference>
<keyword evidence="3" id="KW-1185">Reference proteome</keyword>
<organism evidence="2 3">
    <name type="scientific">Parelaphostrongylus tenuis</name>
    <name type="common">Meningeal worm</name>
    <dbReference type="NCBI Taxonomy" id="148309"/>
    <lineage>
        <taxon>Eukaryota</taxon>
        <taxon>Metazoa</taxon>
        <taxon>Ecdysozoa</taxon>
        <taxon>Nematoda</taxon>
        <taxon>Chromadorea</taxon>
        <taxon>Rhabditida</taxon>
        <taxon>Rhabditina</taxon>
        <taxon>Rhabditomorpha</taxon>
        <taxon>Strongyloidea</taxon>
        <taxon>Metastrongylidae</taxon>
        <taxon>Parelaphostrongylus</taxon>
    </lineage>
</organism>
<proteinExistence type="predicted"/>
<evidence type="ECO:0000313" key="2">
    <source>
        <dbReference type="EMBL" id="KAJ1373700.1"/>
    </source>
</evidence>
<feature type="domain" description="Piwi" evidence="1">
    <location>
        <begin position="211"/>
        <end position="323"/>
    </location>
</feature>
<dbReference type="InterPro" id="IPR012337">
    <property type="entry name" value="RNaseH-like_sf"/>
</dbReference>
<dbReference type="InterPro" id="IPR036397">
    <property type="entry name" value="RNaseH_sf"/>
</dbReference>
<protein>
    <recommendedName>
        <fullName evidence="1">Piwi domain-containing protein</fullName>
    </recommendedName>
</protein>
<comment type="caution">
    <text evidence="2">The sequence shown here is derived from an EMBL/GenBank/DDBJ whole genome shotgun (WGS) entry which is preliminary data.</text>
</comment>
<sequence length="362" mass="40817">MFITSDSIQQHDLIKLLELQYQIVSQEIRVNKVRDVMSKNQKHTLDNVIAKINEKLGGVNYNITLGPDFDDKKWLSDGGVLFVGFEISNPPALSKTEIERGATYKMPSVLGWGANCAANPQQFIGDYVYVEPRQSDVSCCYTWQSYLSDCMQMMGSKLGELVTDIIKRHRKQDLLLCDTSYSSSRESRRDNMRQVHACYPQEYFFSSLAKEPYVTALAVSKDHNERIYRSNITGKRSSEQNIPGGTVVDTTIVSPVINEFYLNAHSAFQGTAKTPKYSLVADNSQISLDIIEGITYGLCYLHEIVSATVSVPVPLMVAERCAKRGHDVYIANLKVKHAEVNSVKEANELLVNHGELRRLRYN</sequence>
<dbReference type="PANTHER" id="PTHR22891">
    <property type="entry name" value="EUKARYOTIC TRANSLATION INITIATION FACTOR 2C"/>
    <property type="match status" value="1"/>
</dbReference>
<accession>A0AAD5WL43</accession>
<dbReference type="SMART" id="SM00950">
    <property type="entry name" value="Piwi"/>
    <property type="match status" value="1"/>
</dbReference>
<dbReference type="AlphaFoldDB" id="A0AAD5WL43"/>
<feature type="non-terminal residue" evidence="2">
    <location>
        <position position="1"/>
    </location>
</feature>
<name>A0AAD5WL43_PARTN</name>
<gene>
    <name evidence="2" type="ORF">KIN20_036178</name>
</gene>
<dbReference type="Gene3D" id="3.40.50.2300">
    <property type="match status" value="1"/>
</dbReference>